<dbReference type="InterPro" id="IPR017438">
    <property type="entry name" value="ATP-NAD_kinase_N"/>
</dbReference>
<name>A0A5M4B5E2_9BACT</name>
<dbReference type="Gene3D" id="3.40.50.10330">
    <property type="entry name" value="Probable inorganic polyphosphate/atp-NAD kinase, domain 1"/>
    <property type="match status" value="1"/>
</dbReference>
<evidence type="ECO:0000313" key="7">
    <source>
        <dbReference type="Proteomes" id="UP000391834"/>
    </source>
</evidence>
<evidence type="ECO:0000256" key="1">
    <source>
        <dbReference type="ARBA" id="ARBA00022679"/>
    </source>
</evidence>
<dbReference type="InterPro" id="IPR045540">
    <property type="entry name" value="YegS/DAGK_C"/>
</dbReference>
<comment type="caution">
    <text evidence="6">The sequence shown here is derived from an EMBL/GenBank/DDBJ whole genome shotgun (WGS) entry which is preliminary data.</text>
</comment>
<dbReference type="SMART" id="SM00046">
    <property type="entry name" value="DAGKc"/>
    <property type="match status" value="1"/>
</dbReference>
<feature type="domain" description="DAGKc" evidence="5">
    <location>
        <begin position="1"/>
        <end position="130"/>
    </location>
</feature>
<evidence type="ECO:0000259" key="5">
    <source>
        <dbReference type="PROSITE" id="PS50146"/>
    </source>
</evidence>
<dbReference type="InterPro" id="IPR016064">
    <property type="entry name" value="NAD/diacylglycerol_kinase_sf"/>
</dbReference>
<evidence type="ECO:0000313" key="6">
    <source>
        <dbReference type="EMBL" id="GET34927.1"/>
    </source>
</evidence>
<dbReference type="GO" id="GO:0016301">
    <property type="term" value="F:kinase activity"/>
    <property type="evidence" value="ECO:0007669"/>
    <property type="project" value="UniProtKB-KW"/>
</dbReference>
<evidence type="ECO:0000256" key="4">
    <source>
        <dbReference type="ARBA" id="ARBA00022840"/>
    </source>
</evidence>
<reference evidence="6 7" key="1">
    <citation type="submission" date="2019-10" db="EMBL/GenBank/DDBJ databases">
        <title>Prolixibacter strains distinguished by the presence of nitrate reductase genes were adept at nitrate-dependent anaerobic corrosion of metallic iron and carbon steel.</title>
        <authorList>
            <person name="Iino T."/>
            <person name="Shono N."/>
            <person name="Ito K."/>
            <person name="Nakamura R."/>
            <person name="Sueoka K."/>
            <person name="Harayama S."/>
            <person name="Ohkuma M."/>
        </authorList>
    </citation>
    <scope>NUCLEOTIDE SEQUENCE [LARGE SCALE GENOMIC DNA]</scope>
    <source>
        <strain evidence="6 7">JCM 13498</strain>
    </source>
</reference>
<dbReference type="PANTHER" id="PTHR12358">
    <property type="entry name" value="SPHINGOSINE KINASE"/>
    <property type="match status" value="1"/>
</dbReference>
<keyword evidence="3" id="KW-0418">Kinase</keyword>
<dbReference type="OrthoDB" id="9786026at2"/>
<dbReference type="Pfam" id="PF00781">
    <property type="entry name" value="DAGK_cat"/>
    <property type="match status" value="1"/>
</dbReference>
<dbReference type="PANTHER" id="PTHR12358:SF106">
    <property type="entry name" value="LIPID KINASE YEGS"/>
    <property type="match status" value="1"/>
</dbReference>
<evidence type="ECO:0000256" key="3">
    <source>
        <dbReference type="ARBA" id="ARBA00022777"/>
    </source>
</evidence>
<organism evidence="6 7">
    <name type="scientific">Prolixibacter bellariivorans</name>
    <dbReference type="NCBI Taxonomy" id="314319"/>
    <lineage>
        <taxon>Bacteria</taxon>
        <taxon>Pseudomonadati</taxon>
        <taxon>Bacteroidota</taxon>
        <taxon>Bacteroidia</taxon>
        <taxon>Marinilabiliales</taxon>
        <taxon>Prolixibacteraceae</taxon>
        <taxon>Prolixibacter</taxon>
    </lineage>
</organism>
<dbReference type="Pfam" id="PF19279">
    <property type="entry name" value="YegS_C"/>
    <property type="match status" value="1"/>
</dbReference>
<accession>A0A5M4B5E2</accession>
<keyword evidence="7" id="KW-1185">Reference proteome</keyword>
<keyword evidence="4" id="KW-0067">ATP-binding</keyword>
<keyword evidence="2" id="KW-0547">Nucleotide-binding</keyword>
<protein>
    <recommendedName>
        <fullName evidence="5">DAGKc domain-containing protein</fullName>
    </recommendedName>
</protein>
<gene>
    <name evidence="6" type="ORF">PbJCM13498_37900</name>
</gene>
<dbReference type="SUPFAM" id="SSF111331">
    <property type="entry name" value="NAD kinase/diacylglycerol kinase-like"/>
    <property type="match status" value="1"/>
</dbReference>
<dbReference type="AlphaFoldDB" id="A0A5M4B5E2"/>
<dbReference type="GO" id="GO:0005524">
    <property type="term" value="F:ATP binding"/>
    <property type="evidence" value="ECO:0007669"/>
    <property type="project" value="UniProtKB-KW"/>
</dbReference>
<dbReference type="InterPro" id="IPR050187">
    <property type="entry name" value="Lipid_Phosphate_FormReg"/>
</dbReference>
<dbReference type="GO" id="GO:0005886">
    <property type="term" value="C:plasma membrane"/>
    <property type="evidence" value="ECO:0007669"/>
    <property type="project" value="TreeGrafter"/>
</dbReference>
<dbReference type="PROSITE" id="PS50146">
    <property type="entry name" value="DAGK"/>
    <property type="match status" value="1"/>
</dbReference>
<keyword evidence="1" id="KW-0808">Transferase</keyword>
<proteinExistence type="predicted"/>
<dbReference type="Proteomes" id="UP000391834">
    <property type="component" value="Unassembled WGS sequence"/>
</dbReference>
<dbReference type="Gene3D" id="2.60.200.40">
    <property type="match status" value="1"/>
</dbReference>
<dbReference type="RefSeq" id="WP_025865243.1">
    <property type="nucleotide sequence ID" value="NZ_BLAX01000001.1"/>
</dbReference>
<dbReference type="InterPro" id="IPR001206">
    <property type="entry name" value="Diacylglycerol_kinase_cat_dom"/>
</dbReference>
<dbReference type="EMBL" id="BLAX01000001">
    <property type="protein sequence ID" value="GET34927.1"/>
    <property type="molecule type" value="Genomic_DNA"/>
</dbReference>
<evidence type="ECO:0000256" key="2">
    <source>
        <dbReference type="ARBA" id="ARBA00022741"/>
    </source>
</evidence>
<sequence length="298" mass="33529">MEKILFVMNPVSGGIDKDEAILRIHWLAVREKFDFKFQYTTGVNDDEALRHEINWYRPDRVVACGGDGTVLLVARNLLNEDTPIGILPLGSANGLATELAIPDTLPEAVELAVNGQTSRPIDLLRFNQKYLGIHLGDVGVNALIVKNYAKSGDRRMVGYAKHLFRAFQESELMRYTIKTPEGEYQKEGYMLAFANARRFGTGIYLSLNGSMSDGLFEICNFREIELEELINLGLTKFELFLDEEMYSDVISCKEAEITIDRKIDFQIDGEYIGKVDHLTISMIESAVKVIVTGGEDEE</sequence>